<organism evidence="2 3">
    <name type="scientific">Portunus trituberculatus</name>
    <name type="common">Swimming crab</name>
    <name type="synonym">Neptunus trituberculatus</name>
    <dbReference type="NCBI Taxonomy" id="210409"/>
    <lineage>
        <taxon>Eukaryota</taxon>
        <taxon>Metazoa</taxon>
        <taxon>Ecdysozoa</taxon>
        <taxon>Arthropoda</taxon>
        <taxon>Crustacea</taxon>
        <taxon>Multicrustacea</taxon>
        <taxon>Malacostraca</taxon>
        <taxon>Eumalacostraca</taxon>
        <taxon>Eucarida</taxon>
        <taxon>Decapoda</taxon>
        <taxon>Pleocyemata</taxon>
        <taxon>Brachyura</taxon>
        <taxon>Eubrachyura</taxon>
        <taxon>Portunoidea</taxon>
        <taxon>Portunidae</taxon>
        <taxon>Portuninae</taxon>
        <taxon>Portunus</taxon>
    </lineage>
</organism>
<accession>A0A5B7KBX0</accession>
<feature type="region of interest" description="Disordered" evidence="1">
    <location>
        <begin position="45"/>
        <end position="83"/>
    </location>
</feature>
<dbReference type="Proteomes" id="UP000324222">
    <property type="component" value="Unassembled WGS sequence"/>
</dbReference>
<evidence type="ECO:0000256" key="1">
    <source>
        <dbReference type="SAM" id="MobiDB-lite"/>
    </source>
</evidence>
<keyword evidence="3" id="KW-1185">Reference proteome</keyword>
<protein>
    <submittedName>
        <fullName evidence="2">Uncharacterized protein</fullName>
    </submittedName>
</protein>
<comment type="caution">
    <text evidence="2">The sequence shown here is derived from an EMBL/GenBank/DDBJ whole genome shotgun (WGS) entry which is preliminary data.</text>
</comment>
<name>A0A5B7KBX0_PORTR</name>
<dbReference type="AlphaFoldDB" id="A0A5B7KBX0"/>
<proteinExistence type="predicted"/>
<reference evidence="2 3" key="1">
    <citation type="submission" date="2019-05" db="EMBL/GenBank/DDBJ databases">
        <title>Another draft genome of Portunus trituberculatus and its Hox gene families provides insights of decapod evolution.</title>
        <authorList>
            <person name="Jeong J.-H."/>
            <person name="Song I."/>
            <person name="Kim S."/>
            <person name="Choi T."/>
            <person name="Kim D."/>
            <person name="Ryu S."/>
            <person name="Kim W."/>
        </authorList>
    </citation>
    <scope>NUCLEOTIDE SEQUENCE [LARGE SCALE GENOMIC DNA]</scope>
    <source>
        <tissue evidence="2">Muscle</tissue>
    </source>
</reference>
<sequence length="83" mass="9412">MACAMRLTKAHIQKRFAPSPRLFLKATEMFRSVAKSASSLDNLEPLKCESIGIETEKEEEEEEEAEEKERDGSEARGDRHLTS</sequence>
<evidence type="ECO:0000313" key="3">
    <source>
        <dbReference type="Proteomes" id="UP000324222"/>
    </source>
</evidence>
<dbReference type="EMBL" id="VSRR010132994">
    <property type="protein sequence ID" value="MPD02758.1"/>
    <property type="molecule type" value="Genomic_DNA"/>
</dbReference>
<evidence type="ECO:0000313" key="2">
    <source>
        <dbReference type="EMBL" id="MPD02758.1"/>
    </source>
</evidence>
<feature type="compositionally biased region" description="Basic and acidic residues" evidence="1">
    <location>
        <begin position="67"/>
        <end position="83"/>
    </location>
</feature>
<gene>
    <name evidence="2" type="ORF">E2C01_098360</name>
</gene>
<feature type="compositionally biased region" description="Acidic residues" evidence="1">
    <location>
        <begin position="56"/>
        <end position="66"/>
    </location>
</feature>